<dbReference type="Proteomes" id="UP000299102">
    <property type="component" value="Unassembled WGS sequence"/>
</dbReference>
<sequence>MENISTKGDEKRSNKKFLYKVIKKKFRNLFGTCSSSDKSLIRKILDEKLKKNDNASHDKNKLESTTCLEKDVIFIELSSDSENSLDEGSSYQAKRAKYAKDLLEKIEEVTIVVQEVNNANDNTSDKRKQCSPTIKSSDINKMEEIKKSPENKSCINTINEDFDENNQISNPKKNYKTMIENESNVELYVEIENEYAIENNTIIVYETDDSESKIIKVNNEPINEKSQIKYADHNEENVEQDKNLKSKSTIFQADFNKPDVQNGCLDFNPQKEVNCKEVEKINNENKTDSSCDRNETEQRDENSLRLPEKKNNCDDVKRTDTECAKEHSYLQILNTQSIVLEVESVLFKTMLSAQNPKFQREVSYRQRNSNGTDISQGQVATFNGNNQNNPHNSTVNNIKDHNINELLANGNSKSNKQSLPRKRGKKPKQATNSTATSNETSQLEFTPPLAMHPMEYEFHIYRKPNSGIQQISNDAVAHCSSVNPAQCTSAHVVHPERSSYYNNQSTSMNSPRNNAISTQNVEVPVPPTHPIRPRVPLLSPQTQSKVTAFLQRPPPPPYARPQQTKYYDYRQRMIPQRFLQPPNPAFAHRLPFTQYESLNEMCYYSDRSQPLIPRDKSFINPIGPAHNDQMVISVYFLNLIIDSNTGSLFSNVTININRYFLIVKNLSLYV</sequence>
<keyword evidence="3" id="KW-1185">Reference proteome</keyword>
<feature type="compositionally biased region" description="Polar residues" evidence="1">
    <location>
        <begin position="409"/>
        <end position="418"/>
    </location>
</feature>
<feature type="compositionally biased region" description="Low complexity" evidence="1">
    <location>
        <begin position="430"/>
        <end position="441"/>
    </location>
</feature>
<feature type="region of interest" description="Disordered" evidence="1">
    <location>
        <begin position="121"/>
        <end position="140"/>
    </location>
</feature>
<reference evidence="2 3" key="1">
    <citation type="journal article" date="2019" name="Commun. Biol.">
        <title>The bagworm genome reveals a unique fibroin gene that provides high tensile strength.</title>
        <authorList>
            <person name="Kono N."/>
            <person name="Nakamura H."/>
            <person name="Ohtoshi R."/>
            <person name="Tomita M."/>
            <person name="Numata K."/>
            <person name="Arakawa K."/>
        </authorList>
    </citation>
    <scope>NUCLEOTIDE SEQUENCE [LARGE SCALE GENOMIC DNA]</scope>
</reference>
<feature type="region of interest" description="Disordered" evidence="1">
    <location>
        <begin position="366"/>
        <end position="448"/>
    </location>
</feature>
<name>A0A4C1YKT2_EUMVA</name>
<dbReference type="EMBL" id="BGZK01001230">
    <property type="protein sequence ID" value="GBP74955.1"/>
    <property type="molecule type" value="Genomic_DNA"/>
</dbReference>
<feature type="region of interest" description="Disordered" evidence="1">
    <location>
        <begin position="284"/>
        <end position="313"/>
    </location>
</feature>
<feature type="compositionally biased region" description="Basic residues" evidence="1">
    <location>
        <begin position="419"/>
        <end position="428"/>
    </location>
</feature>
<proteinExistence type="predicted"/>
<protein>
    <submittedName>
        <fullName evidence="2">Uncharacterized protein</fullName>
    </submittedName>
</protein>
<organism evidence="2 3">
    <name type="scientific">Eumeta variegata</name>
    <name type="common">Bagworm moth</name>
    <name type="synonym">Eumeta japonica</name>
    <dbReference type="NCBI Taxonomy" id="151549"/>
    <lineage>
        <taxon>Eukaryota</taxon>
        <taxon>Metazoa</taxon>
        <taxon>Ecdysozoa</taxon>
        <taxon>Arthropoda</taxon>
        <taxon>Hexapoda</taxon>
        <taxon>Insecta</taxon>
        <taxon>Pterygota</taxon>
        <taxon>Neoptera</taxon>
        <taxon>Endopterygota</taxon>
        <taxon>Lepidoptera</taxon>
        <taxon>Glossata</taxon>
        <taxon>Ditrysia</taxon>
        <taxon>Tineoidea</taxon>
        <taxon>Psychidae</taxon>
        <taxon>Oiketicinae</taxon>
        <taxon>Eumeta</taxon>
    </lineage>
</organism>
<evidence type="ECO:0000313" key="2">
    <source>
        <dbReference type="EMBL" id="GBP74955.1"/>
    </source>
</evidence>
<dbReference type="AlphaFoldDB" id="A0A4C1YKT2"/>
<feature type="compositionally biased region" description="Polar residues" evidence="1">
    <location>
        <begin position="366"/>
        <end position="397"/>
    </location>
</feature>
<accession>A0A4C1YKT2</accession>
<evidence type="ECO:0000313" key="3">
    <source>
        <dbReference type="Proteomes" id="UP000299102"/>
    </source>
</evidence>
<comment type="caution">
    <text evidence="2">The sequence shown here is derived from an EMBL/GenBank/DDBJ whole genome shotgun (WGS) entry which is preliminary data.</text>
</comment>
<gene>
    <name evidence="2" type="ORF">EVAR_60882_1</name>
</gene>
<evidence type="ECO:0000256" key="1">
    <source>
        <dbReference type="SAM" id="MobiDB-lite"/>
    </source>
</evidence>